<reference evidence="2 3" key="1">
    <citation type="submission" date="2016-09" db="EMBL/GenBank/DDBJ databases">
        <title>Streptomyces platensis DSM40041, a candidate organism with high potential of specific P450 cytochromes.</title>
        <authorList>
            <person name="Grumaz C."/>
            <person name="Vainshtein Y."/>
            <person name="Kirstahler P."/>
            <person name="Sohn K."/>
        </authorList>
    </citation>
    <scope>NUCLEOTIDE SEQUENCE [LARGE SCALE GENOMIC DNA]</scope>
    <source>
        <strain evidence="2 3">DSM 40041</strain>
    </source>
</reference>
<feature type="region of interest" description="Disordered" evidence="1">
    <location>
        <begin position="50"/>
        <end position="71"/>
    </location>
</feature>
<evidence type="ECO:0000256" key="1">
    <source>
        <dbReference type="SAM" id="MobiDB-lite"/>
    </source>
</evidence>
<name>A0ABX3XNY1_STRPT</name>
<comment type="caution">
    <text evidence="2">The sequence shown here is derived from an EMBL/GenBank/DDBJ whole genome shotgun (WGS) entry which is preliminary data.</text>
</comment>
<gene>
    <name evidence="2" type="ORF">BG653_06232</name>
</gene>
<proteinExistence type="predicted"/>
<dbReference type="Proteomes" id="UP000194225">
    <property type="component" value="Unassembled WGS sequence"/>
</dbReference>
<evidence type="ECO:0000313" key="3">
    <source>
        <dbReference type="Proteomes" id="UP000194225"/>
    </source>
</evidence>
<accession>A0ABX3XNY1</accession>
<organism evidence="2 3">
    <name type="scientific">Streptomyces platensis</name>
    <dbReference type="NCBI Taxonomy" id="58346"/>
    <lineage>
        <taxon>Bacteria</taxon>
        <taxon>Bacillati</taxon>
        <taxon>Actinomycetota</taxon>
        <taxon>Actinomycetes</taxon>
        <taxon>Kitasatosporales</taxon>
        <taxon>Streptomycetaceae</taxon>
        <taxon>Streptomyces</taxon>
    </lineage>
</organism>
<sequence length="221" mass="21682">MLDAQGPVGGCGEFGGGQAVEVAEVLVGGLGADGADDALEQIEVAHPVLEADDAGGPGQGGDGGGGEDGVVALVDDDRERGGGGELGVVRQQPLLAGDDEIGRQGEQPVGARGVREPGELCGERGAVARAGDHRDPARGLLDRGRDAVRELPGGERVELAGAAAGEDGGRARVDAVAYMGAEGGRVRGAVRSVRGHGEEQGAVQAVGEPALLPPGGGGGRG</sequence>
<dbReference type="EMBL" id="MIGA01000062">
    <property type="protein sequence ID" value="OSY38021.1"/>
    <property type="molecule type" value="Genomic_DNA"/>
</dbReference>
<protein>
    <submittedName>
        <fullName evidence="2">Uncharacterized protein</fullName>
    </submittedName>
</protein>
<evidence type="ECO:0000313" key="2">
    <source>
        <dbReference type="EMBL" id="OSY38021.1"/>
    </source>
</evidence>
<feature type="compositionally biased region" description="Gly residues" evidence="1">
    <location>
        <begin position="55"/>
        <end position="68"/>
    </location>
</feature>
<keyword evidence="3" id="KW-1185">Reference proteome</keyword>